<comment type="similarity">
    <text evidence="1">Belongs to the AB hydrolase superfamily.</text>
</comment>
<dbReference type="EMBL" id="JBHLWP010000004">
    <property type="protein sequence ID" value="MFC0250990.1"/>
    <property type="molecule type" value="Genomic_DNA"/>
</dbReference>
<evidence type="ECO:0000259" key="2">
    <source>
        <dbReference type="Pfam" id="PF12697"/>
    </source>
</evidence>
<keyword evidence="4" id="KW-1185">Reference proteome</keyword>
<dbReference type="Gene3D" id="3.40.50.1820">
    <property type="entry name" value="alpha/beta hydrolase"/>
    <property type="match status" value="1"/>
</dbReference>
<dbReference type="RefSeq" id="WP_379677771.1">
    <property type="nucleotide sequence ID" value="NZ_JBHLWP010000004.1"/>
</dbReference>
<dbReference type="Pfam" id="PF12697">
    <property type="entry name" value="Abhydrolase_6"/>
    <property type="match status" value="1"/>
</dbReference>
<proteinExistence type="inferred from homology"/>
<evidence type="ECO:0000313" key="4">
    <source>
        <dbReference type="Proteomes" id="UP001589773"/>
    </source>
</evidence>
<dbReference type="SUPFAM" id="SSF53474">
    <property type="entry name" value="alpha/beta-Hydrolases"/>
    <property type="match status" value="1"/>
</dbReference>
<protein>
    <submittedName>
        <fullName evidence="3">Alpha/beta fold hydrolase</fullName>
    </submittedName>
</protein>
<name>A0ABV6FBU3_9BURK</name>
<accession>A0ABV6FBU3</accession>
<gene>
    <name evidence="3" type="ORF">ACFFJK_03725</name>
</gene>
<comment type="caution">
    <text evidence="3">The sequence shown here is derived from an EMBL/GenBank/DDBJ whole genome shotgun (WGS) entry which is preliminary data.</text>
</comment>
<evidence type="ECO:0000313" key="3">
    <source>
        <dbReference type="EMBL" id="MFC0250990.1"/>
    </source>
</evidence>
<keyword evidence="3" id="KW-0378">Hydrolase</keyword>
<dbReference type="InterPro" id="IPR000073">
    <property type="entry name" value="AB_hydrolase_1"/>
</dbReference>
<dbReference type="PANTHER" id="PTHR43039">
    <property type="entry name" value="ESTERASE-RELATED"/>
    <property type="match status" value="1"/>
</dbReference>
<dbReference type="InterPro" id="IPR029058">
    <property type="entry name" value="AB_hydrolase_fold"/>
</dbReference>
<sequence>MSSRVQVRNNVRISGNGSATMVFAHGFGCDQTMWRFLAPAYHDRFRTLSFDLVGSGGSDLSAYDREKYASLHGYADDLLEILDACATGPVVFVGHSVSTMIGLLATIKAPEKFVAQVMVGPSPCYINDGEYAGGFSHEDIGELLETMDANYLGWSNSMAPAIMGVPNRPELREELTNSFCRNDPDIAKHFARVTFLSDHRADVPRSTVPALILQCSDDLVAPLSVGEYLHRNLPCSTLHIIDNVGHCPHMSAPTESSRAIDQFLAQALR</sequence>
<organism evidence="3 4">
    <name type="scientific">Massilia consociata</name>
    <dbReference type="NCBI Taxonomy" id="760117"/>
    <lineage>
        <taxon>Bacteria</taxon>
        <taxon>Pseudomonadati</taxon>
        <taxon>Pseudomonadota</taxon>
        <taxon>Betaproteobacteria</taxon>
        <taxon>Burkholderiales</taxon>
        <taxon>Oxalobacteraceae</taxon>
        <taxon>Telluria group</taxon>
        <taxon>Massilia</taxon>
    </lineage>
</organism>
<feature type="domain" description="AB hydrolase-1" evidence="2">
    <location>
        <begin position="21"/>
        <end position="255"/>
    </location>
</feature>
<reference evidence="3 4" key="1">
    <citation type="submission" date="2024-09" db="EMBL/GenBank/DDBJ databases">
        <authorList>
            <person name="Sun Q."/>
            <person name="Mori K."/>
        </authorList>
    </citation>
    <scope>NUCLEOTIDE SEQUENCE [LARGE SCALE GENOMIC DNA]</scope>
    <source>
        <strain evidence="3 4">CCM 7792</strain>
    </source>
</reference>
<dbReference type="GO" id="GO:0016787">
    <property type="term" value="F:hydrolase activity"/>
    <property type="evidence" value="ECO:0007669"/>
    <property type="project" value="UniProtKB-KW"/>
</dbReference>
<dbReference type="Proteomes" id="UP001589773">
    <property type="component" value="Unassembled WGS sequence"/>
</dbReference>
<evidence type="ECO:0000256" key="1">
    <source>
        <dbReference type="ARBA" id="ARBA00008645"/>
    </source>
</evidence>